<name>A0A0L0SXF8_ALLM3</name>
<reference evidence="6 7" key="1">
    <citation type="submission" date="2009-11" db="EMBL/GenBank/DDBJ databases">
        <title>Annotation of Allomyces macrogynus ATCC 38327.</title>
        <authorList>
            <consortium name="The Broad Institute Genome Sequencing Platform"/>
            <person name="Russ C."/>
            <person name="Cuomo C."/>
            <person name="Burger G."/>
            <person name="Gray M.W."/>
            <person name="Holland P.W.H."/>
            <person name="King N."/>
            <person name="Lang F.B.F."/>
            <person name="Roger A.J."/>
            <person name="Ruiz-Trillo I."/>
            <person name="Young S.K."/>
            <person name="Zeng Q."/>
            <person name="Gargeya S."/>
            <person name="Fitzgerald M."/>
            <person name="Haas B."/>
            <person name="Abouelleil A."/>
            <person name="Alvarado L."/>
            <person name="Arachchi H.M."/>
            <person name="Berlin A."/>
            <person name="Chapman S.B."/>
            <person name="Gearin G."/>
            <person name="Goldberg J."/>
            <person name="Griggs A."/>
            <person name="Gujja S."/>
            <person name="Hansen M."/>
            <person name="Heiman D."/>
            <person name="Howarth C."/>
            <person name="Larimer J."/>
            <person name="Lui A."/>
            <person name="MacDonald P.J.P."/>
            <person name="McCowen C."/>
            <person name="Montmayeur A."/>
            <person name="Murphy C."/>
            <person name="Neiman D."/>
            <person name="Pearson M."/>
            <person name="Priest M."/>
            <person name="Roberts A."/>
            <person name="Saif S."/>
            <person name="Shea T."/>
            <person name="Sisk P."/>
            <person name="Stolte C."/>
            <person name="Sykes S."/>
            <person name="Wortman J."/>
            <person name="Nusbaum C."/>
            <person name="Birren B."/>
        </authorList>
    </citation>
    <scope>NUCLEOTIDE SEQUENCE [LARGE SCALE GENOMIC DNA]</scope>
    <source>
        <strain evidence="6 7">ATCC 38327</strain>
    </source>
</reference>
<keyword evidence="7" id="KW-1185">Reference proteome</keyword>
<dbReference type="GO" id="GO:0005802">
    <property type="term" value="C:trans-Golgi network"/>
    <property type="evidence" value="ECO:0007669"/>
    <property type="project" value="TreeGrafter"/>
</dbReference>
<dbReference type="eggNOG" id="KOG1953">
    <property type="taxonomic scope" value="Eukaryota"/>
</dbReference>
<dbReference type="PANTHER" id="PTHR21512:SF5">
    <property type="entry name" value="TRAFFICKING PROTEIN PARTICLE COMPLEX SUBUNIT 9"/>
    <property type="match status" value="1"/>
</dbReference>
<dbReference type="OrthoDB" id="27962at2759"/>
<evidence type="ECO:0000256" key="2">
    <source>
        <dbReference type="ARBA" id="ARBA00023034"/>
    </source>
</evidence>
<evidence type="ECO:0000259" key="3">
    <source>
        <dbReference type="Pfam" id="PF08626"/>
    </source>
</evidence>
<reference evidence="7" key="2">
    <citation type="submission" date="2009-11" db="EMBL/GenBank/DDBJ databases">
        <title>The Genome Sequence of Allomyces macrogynus strain ATCC 38327.</title>
        <authorList>
            <consortium name="The Broad Institute Genome Sequencing Platform"/>
            <person name="Russ C."/>
            <person name="Cuomo C."/>
            <person name="Shea T."/>
            <person name="Young S.K."/>
            <person name="Zeng Q."/>
            <person name="Koehrsen M."/>
            <person name="Haas B."/>
            <person name="Borodovsky M."/>
            <person name="Guigo R."/>
            <person name="Alvarado L."/>
            <person name="Berlin A."/>
            <person name="Borenstein D."/>
            <person name="Chen Z."/>
            <person name="Engels R."/>
            <person name="Freedman E."/>
            <person name="Gellesch M."/>
            <person name="Goldberg J."/>
            <person name="Griggs A."/>
            <person name="Gujja S."/>
            <person name="Heiman D."/>
            <person name="Hepburn T."/>
            <person name="Howarth C."/>
            <person name="Jen D."/>
            <person name="Larson L."/>
            <person name="Lewis B."/>
            <person name="Mehta T."/>
            <person name="Park D."/>
            <person name="Pearson M."/>
            <person name="Roberts A."/>
            <person name="Saif S."/>
            <person name="Shenoy N."/>
            <person name="Sisk P."/>
            <person name="Stolte C."/>
            <person name="Sykes S."/>
            <person name="Walk T."/>
            <person name="White J."/>
            <person name="Yandava C."/>
            <person name="Burger G."/>
            <person name="Gray M.W."/>
            <person name="Holland P.W.H."/>
            <person name="King N."/>
            <person name="Lang F.B.F."/>
            <person name="Roger A.J."/>
            <person name="Ruiz-Trillo I."/>
            <person name="Lander E."/>
            <person name="Nusbaum C."/>
        </authorList>
    </citation>
    <scope>NUCLEOTIDE SEQUENCE [LARGE SCALE GENOMIC DNA]</scope>
    <source>
        <strain evidence="7">ATCC 38327</strain>
    </source>
</reference>
<dbReference type="Pfam" id="PF26254">
    <property type="entry name" value="Ig_TRAPPC9-Trs120_1st"/>
    <property type="match status" value="1"/>
</dbReference>
<organism evidence="6 7">
    <name type="scientific">Allomyces macrogynus (strain ATCC 38327)</name>
    <name type="common">Allomyces javanicus var. macrogynus</name>
    <dbReference type="NCBI Taxonomy" id="578462"/>
    <lineage>
        <taxon>Eukaryota</taxon>
        <taxon>Fungi</taxon>
        <taxon>Fungi incertae sedis</taxon>
        <taxon>Blastocladiomycota</taxon>
        <taxon>Blastocladiomycetes</taxon>
        <taxon>Blastocladiales</taxon>
        <taxon>Blastocladiaceae</taxon>
        <taxon>Allomyces</taxon>
    </lineage>
</organism>
<protein>
    <submittedName>
        <fullName evidence="6">Uncharacterized protein</fullName>
    </submittedName>
</protein>
<sequence>MDHLYLDRCSVRVLAAPVGRIKRKTFHDAVNDLQVAAAAVPLSALTPEANLVQRAEFAGPTFPAGVLRLDVVTEHDDENAILDEFHASRAVLVVVGILHGEEHAGSDASVAECVATFQNNIVPKFPGALVHRCIALAPPPDGGALPDAVRLVPLGDHQELVLLVHDMATQLLVEFQDMASAIEVRSVIHSPPPLALAFDGVPTNADLTLGNGSAPATLMPASPAGMPVFQPTSASLLVTQEARLKKRAPGRAAKLVADLLFLAGKLPAAIDKYLEAMDAAKATTDLLWLASALEGLYAAMLALREVLPGAAAKLDSLPPAVKEWLKVADVVNVEAKFRDIIAHYDRAEAPLLSAELGLRLAAMMADLNRPSLDAAALVTAAVAHVGAAGARTQLALYVRAAGQFALLGFPRKQALALVLAVRVLVAIVTTAAVTHVAPSTQLQLMEKLAFLYGLLAQEPLGWDVLQTVVLDLCVQLAEAVDDAASLTVLMVKCFQKLQRMLSVDGMLDMVARLQRSAKAAHPLEGAKPMRQFAFLKKLELVPPPPSLLPHKQPAQSTSAAAKDPFLYSAFTKKTSGPVHLAAGEPVTFRCHLVNPFSFTVQLESMVLIVDPSKSVAIEPEPRTVTLPAHGGQRVDLRATPTTAGTLHILGCEFRIFGVVEQCTLASGVPAAQPRIKQTAVEILRSPSVPAAAEVGDKLEWTVVDAMPVVRVRAVGAAHKCLTLLEGQQTQLTLQLQNVGTLPVTALDVRVRARSLSDADVYSHSVSKSYSASSMWLRTLTKSK</sequence>
<gene>
    <name evidence="6" type="ORF">AMAG_12156</name>
</gene>
<dbReference type="InterPro" id="IPR058565">
    <property type="entry name" value="Ig_TRAPPC9_Trs120_1st"/>
</dbReference>
<feature type="domain" description="Trs120/TRAPPC9 TPR region" evidence="4">
    <location>
        <begin position="391"/>
        <end position="521"/>
    </location>
</feature>
<evidence type="ECO:0000259" key="5">
    <source>
        <dbReference type="Pfam" id="PF26254"/>
    </source>
</evidence>
<dbReference type="PANTHER" id="PTHR21512">
    <property type="entry name" value="TRAFFICKING PROTEIN PARTICLE COMPLEX SUBUNIT 9"/>
    <property type="match status" value="1"/>
</dbReference>
<dbReference type="InterPro" id="IPR058563">
    <property type="entry name" value="Trs120_TRAPPC9_N"/>
</dbReference>
<dbReference type="VEuPathDB" id="FungiDB:AMAG_12156"/>
<dbReference type="AlphaFoldDB" id="A0A0L0SXF8"/>
<feature type="domain" description="Trs120/TRAPPC9 first Ig-like" evidence="5">
    <location>
        <begin position="538"/>
        <end position="662"/>
    </location>
</feature>
<evidence type="ECO:0000259" key="4">
    <source>
        <dbReference type="Pfam" id="PF26251"/>
    </source>
</evidence>
<evidence type="ECO:0000256" key="1">
    <source>
        <dbReference type="ARBA" id="ARBA00004555"/>
    </source>
</evidence>
<accession>A0A0L0SXF8</accession>
<dbReference type="InterPro" id="IPR058564">
    <property type="entry name" value="TPR_TRAPPC9_Trs120"/>
</dbReference>
<comment type="subcellular location">
    <subcellularLocation>
        <location evidence="1">Golgi apparatus</location>
    </subcellularLocation>
</comment>
<dbReference type="Pfam" id="PF26251">
    <property type="entry name" value="TPR_TRAPPC9-Trs120"/>
    <property type="match status" value="1"/>
</dbReference>
<dbReference type="Pfam" id="PF08626">
    <property type="entry name" value="TRAPPC9-Trs120"/>
    <property type="match status" value="1"/>
</dbReference>
<keyword evidence="2" id="KW-0333">Golgi apparatus</keyword>
<evidence type="ECO:0000313" key="6">
    <source>
        <dbReference type="EMBL" id="KNE67080.1"/>
    </source>
</evidence>
<dbReference type="STRING" id="578462.A0A0L0SXF8"/>
<feature type="domain" description="Trs120/TRAPPC9 N-terminal" evidence="3">
    <location>
        <begin position="6"/>
        <end position="303"/>
    </location>
</feature>
<dbReference type="InterPro" id="IPR013935">
    <property type="entry name" value="Trs120_TRAPPC9"/>
</dbReference>
<evidence type="ECO:0000313" key="7">
    <source>
        <dbReference type="Proteomes" id="UP000054350"/>
    </source>
</evidence>
<dbReference type="Proteomes" id="UP000054350">
    <property type="component" value="Unassembled WGS sequence"/>
</dbReference>
<dbReference type="EMBL" id="GG745352">
    <property type="protein sequence ID" value="KNE67080.1"/>
    <property type="molecule type" value="Genomic_DNA"/>
</dbReference>
<proteinExistence type="predicted"/>
<dbReference type="OMA" id="FEPEFRE"/>